<dbReference type="Gene3D" id="1.10.3720.10">
    <property type="entry name" value="MetI-like"/>
    <property type="match status" value="1"/>
</dbReference>
<feature type="transmembrane region" description="Helical" evidence="5">
    <location>
        <begin position="7"/>
        <end position="26"/>
    </location>
</feature>
<reference evidence="7" key="1">
    <citation type="journal article" date="2019" name="Int. J. Syst. Evol. Microbiol.">
        <title>The Global Catalogue of Microorganisms (GCM) 10K type strain sequencing project: providing services to taxonomists for standard genome sequencing and annotation.</title>
        <authorList>
            <consortium name="The Broad Institute Genomics Platform"/>
            <consortium name="The Broad Institute Genome Sequencing Center for Infectious Disease"/>
            <person name="Wu L."/>
            <person name="Ma J."/>
        </authorList>
    </citation>
    <scope>NUCLEOTIDE SEQUENCE [LARGE SCALE GENOMIC DNA]</scope>
    <source>
        <strain evidence="7">CGMCC 1.12404</strain>
    </source>
</reference>
<dbReference type="PANTHER" id="PTHR43879:SF1">
    <property type="entry name" value="GLUCOSE IMPORT SYSTEM PERMEASE PROTEIN GLCU"/>
    <property type="match status" value="1"/>
</dbReference>
<keyword evidence="2 5" id="KW-0812">Transmembrane</keyword>
<organism evidence="6 7">
    <name type="scientific">Kroppenstedtia guangzhouensis</name>
    <dbReference type="NCBI Taxonomy" id="1274356"/>
    <lineage>
        <taxon>Bacteria</taxon>
        <taxon>Bacillati</taxon>
        <taxon>Bacillota</taxon>
        <taxon>Bacilli</taxon>
        <taxon>Bacillales</taxon>
        <taxon>Thermoactinomycetaceae</taxon>
        <taxon>Kroppenstedtia</taxon>
    </lineage>
</organism>
<evidence type="ECO:0000313" key="7">
    <source>
        <dbReference type="Proteomes" id="UP000617979"/>
    </source>
</evidence>
<evidence type="ECO:0000256" key="3">
    <source>
        <dbReference type="ARBA" id="ARBA00022989"/>
    </source>
</evidence>
<dbReference type="SUPFAM" id="SSF161098">
    <property type="entry name" value="MetI-like"/>
    <property type="match status" value="1"/>
</dbReference>
<gene>
    <name evidence="6" type="ORF">GCM10007416_02120</name>
</gene>
<evidence type="ECO:0000256" key="1">
    <source>
        <dbReference type="ARBA" id="ARBA00004141"/>
    </source>
</evidence>
<keyword evidence="3 5" id="KW-1133">Transmembrane helix</keyword>
<dbReference type="PANTHER" id="PTHR43879">
    <property type="entry name" value="ABC TRANSPORTER PERMEASE PROTEIN"/>
    <property type="match status" value="1"/>
</dbReference>
<protein>
    <recommendedName>
        <fullName evidence="8">Carbohydrate ABC transporter permease</fullName>
    </recommendedName>
</protein>
<comment type="caution">
    <text evidence="6">The sequence shown here is derived from an EMBL/GenBank/DDBJ whole genome shotgun (WGS) entry which is preliminary data.</text>
</comment>
<accession>A0ABQ1FXH1</accession>
<dbReference type="EMBL" id="BMEX01000001">
    <property type="protein sequence ID" value="GGA33005.1"/>
    <property type="molecule type" value="Genomic_DNA"/>
</dbReference>
<comment type="subcellular location">
    <subcellularLocation>
        <location evidence="1">Membrane</location>
        <topology evidence="1">Multi-pass membrane protein</topology>
    </subcellularLocation>
</comment>
<keyword evidence="7" id="KW-1185">Reference proteome</keyword>
<evidence type="ECO:0008006" key="8">
    <source>
        <dbReference type="Google" id="ProtNLM"/>
    </source>
</evidence>
<evidence type="ECO:0000313" key="6">
    <source>
        <dbReference type="EMBL" id="GGA33005.1"/>
    </source>
</evidence>
<dbReference type="Proteomes" id="UP000617979">
    <property type="component" value="Unassembled WGS sequence"/>
</dbReference>
<evidence type="ECO:0000256" key="4">
    <source>
        <dbReference type="ARBA" id="ARBA00023136"/>
    </source>
</evidence>
<keyword evidence="4 5" id="KW-0472">Membrane</keyword>
<evidence type="ECO:0000256" key="5">
    <source>
        <dbReference type="SAM" id="Phobius"/>
    </source>
</evidence>
<name>A0ABQ1FXH1_9BACL</name>
<sequence>MTGVYRRIILPLSIPGFVVVGIWQFTQVWNEFLFAVTLTPLPNIR</sequence>
<dbReference type="InterPro" id="IPR035906">
    <property type="entry name" value="MetI-like_sf"/>
</dbReference>
<proteinExistence type="predicted"/>
<evidence type="ECO:0000256" key="2">
    <source>
        <dbReference type="ARBA" id="ARBA00022692"/>
    </source>
</evidence>